<protein>
    <submittedName>
        <fullName evidence="1">Uncharacterized protein</fullName>
    </submittedName>
</protein>
<gene>
    <name evidence="1" type="ORF">A2675_00360</name>
</gene>
<sequence>MEKPPHREEYENLLVKQEQERADLRDEAHGEALAMNQTIGGHEQETNELKVTPGPQIEKSASQEKLKYKIINLPNEMVGKRVGEVYEYLKKTYGEEKLAKIPERLDILPVSTRYGGELNYFFGSFADKNYAMTARWVNGRWDDQVSWPTTVFKEYNIVLLED</sequence>
<reference evidence="1 2" key="1">
    <citation type="journal article" date="2016" name="Nat. Commun.">
        <title>Thousands of microbial genomes shed light on interconnected biogeochemical processes in an aquifer system.</title>
        <authorList>
            <person name="Anantharaman K."/>
            <person name="Brown C.T."/>
            <person name="Hug L.A."/>
            <person name="Sharon I."/>
            <person name="Castelle C.J."/>
            <person name="Probst A.J."/>
            <person name="Thomas B.C."/>
            <person name="Singh A."/>
            <person name="Wilkins M.J."/>
            <person name="Karaoz U."/>
            <person name="Brodie E.L."/>
            <person name="Williams K.H."/>
            <person name="Hubbard S.S."/>
            <person name="Banfield J.F."/>
        </authorList>
    </citation>
    <scope>NUCLEOTIDE SEQUENCE [LARGE SCALE GENOMIC DNA]</scope>
</reference>
<evidence type="ECO:0000313" key="2">
    <source>
        <dbReference type="Proteomes" id="UP000176997"/>
    </source>
</evidence>
<name>A0A1G2SBY4_9BACT</name>
<dbReference type="EMBL" id="MHUS01000002">
    <property type="protein sequence ID" value="OHA82252.1"/>
    <property type="molecule type" value="Genomic_DNA"/>
</dbReference>
<dbReference type="STRING" id="1802723.A2675_00360"/>
<comment type="caution">
    <text evidence="1">The sequence shown here is derived from an EMBL/GenBank/DDBJ whole genome shotgun (WGS) entry which is preliminary data.</text>
</comment>
<dbReference type="Proteomes" id="UP000176997">
    <property type="component" value="Unassembled WGS sequence"/>
</dbReference>
<proteinExistence type="predicted"/>
<organism evidence="1 2">
    <name type="scientific">Candidatus Yonathbacteria bacterium RIFCSPHIGHO2_01_FULL_51_10</name>
    <dbReference type="NCBI Taxonomy" id="1802723"/>
    <lineage>
        <taxon>Bacteria</taxon>
        <taxon>Candidatus Yonathiibacteriota</taxon>
    </lineage>
</organism>
<dbReference type="AlphaFoldDB" id="A0A1G2SBY4"/>
<accession>A0A1G2SBY4</accession>
<evidence type="ECO:0000313" key="1">
    <source>
        <dbReference type="EMBL" id="OHA82252.1"/>
    </source>
</evidence>